<evidence type="ECO:0008006" key="4">
    <source>
        <dbReference type="Google" id="ProtNLM"/>
    </source>
</evidence>
<evidence type="ECO:0000256" key="1">
    <source>
        <dbReference type="SAM" id="MobiDB-lite"/>
    </source>
</evidence>
<dbReference type="RefSeq" id="XP_033400885.1">
    <property type="nucleotide sequence ID" value="XM_033542955.1"/>
</dbReference>
<dbReference type="GeneID" id="54300452"/>
<protein>
    <recommendedName>
        <fullName evidence="4">SNF2 N-terminal domain-containing protein</fullName>
    </recommendedName>
</protein>
<name>A0A6A6BP03_9PEZI</name>
<accession>A0A6A6BP03</accession>
<evidence type="ECO:0000313" key="3">
    <source>
        <dbReference type="Proteomes" id="UP000799438"/>
    </source>
</evidence>
<evidence type="ECO:0000313" key="2">
    <source>
        <dbReference type="EMBL" id="KAF2145173.1"/>
    </source>
</evidence>
<organism evidence="2 3">
    <name type="scientific">Aplosporella prunicola CBS 121167</name>
    <dbReference type="NCBI Taxonomy" id="1176127"/>
    <lineage>
        <taxon>Eukaryota</taxon>
        <taxon>Fungi</taxon>
        <taxon>Dikarya</taxon>
        <taxon>Ascomycota</taxon>
        <taxon>Pezizomycotina</taxon>
        <taxon>Dothideomycetes</taxon>
        <taxon>Dothideomycetes incertae sedis</taxon>
        <taxon>Botryosphaeriales</taxon>
        <taxon>Aplosporellaceae</taxon>
        <taxon>Aplosporella</taxon>
    </lineage>
</organism>
<dbReference type="Gene3D" id="3.40.50.10810">
    <property type="entry name" value="Tandem AAA-ATPase domain"/>
    <property type="match status" value="1"/>
</dbReference>
<keyword evidence="3" id="KW-1185">Reference proteome</keyword>
<proteinExistence type="predicted"/>
<sequence>MTSPELRQHQASSWNLDRPCACRTSPEDMNMAYDELVREVDDIPGDNDGASGSLLDGPGSLTIGGKPSRSTTIAAQITPAELLSYHTLSNQKAAIEKTLVLFNGFTRGGILGDEMGLGKTLAMGILI</sequence>
<dbReference type="EMBL" id="ML995478">
    <property type="protein sequence ID" value="KAF2145173.1"/>
    <property type="molecule type" value="Genomic_DNA"/>
</dbReference>
<gene>
    <name evidence="2" type="ORF">K452DRAFT_306093</name>
</gene>
<dbReference type="Proteomes" id="UP000799438">
    <property type="component" value="Unassembled WGS sequence"/>
</dbReference>
<dbReference type="AlphaFoldDB" id="A0A6A6BP03"/>
<reference evidence="2" key="1">
    <citation type="journal article" date="2020" name="Stud. Mycol.">
        <title>101 Dothideomycetes genomes: a test case for predicting lifestyles and emergence of pathogens.</title>
        <authorList>
            <person name="Haridas S."/>
            <person name="Albert R."/>
            <person name="Binder M."/>
            <person name="Bloem J."/>
            <person name="Labutti K."/>
            <person name="Salamov A."/>
            <person name="Andreopoulos B."/>
            <person name="Baker S."/>
            <person name="Barry K."/>
            <person name="Bills G."/>
            <person name="Bluhm B."/>
            <person name="Cannon C."/>
            <person name="Castanera R."/>
            <person name="Culley D."/>
            <person name="Daum C."/>
            <person name="Ezra D."/>
            <person name="Gonzalez J."/>
            <person name="Henrissat B."/>
            <person name="Kuo A."/>
            <person name="Liang C."/>
            <person name="Lipzen A."/>
            <person name="Lutzoni F."/>
            <person name="Magnuson J."/>
            <person name="Mondo S."/>
            <person name="Nolan M."/>
            <person name="Ohm R."/>
            <person name="Pangilinan J."/>
            <person name="Park H.-J."/>
            <person name="Ramirez L."/>
            <person name="Alfaro M."/>
            <person name="Sun H."/>
            <person name="Tritt A."/>
            <person name="Yoshinaga Y."/>
            <person name="Zwiers L.-H."/>
            <person name="Turgeon B."/>
            <person name="Goodwin S."/>
            <person name="Spatafora J."/>
            <person name="Crous P."/>
            <person name="Grigoriev I."/>
        </authorList>
    </citation>
    <scope>NUCLEOTIDE SEQUENCE</scope>
    <source>
        <strain evidence="2">CBS 121167</strain>
    </source>
</reference>
<dbReference type="InterPro" id="IPR038718">
    <property type="entry name" value="SNF2-like_sf"/>
</dbReference>
<dbReference type="SUPFAM" id="SSF52540">
    <property type="entry name" value="P-loop containing nucleoside triphosphate hydrolases"/>
    <property type="match status" value="1"/>
</dbReference>
<dbReference type="InterPro" id="IPR027417">
    <property type="entry name" value="P-loop_NTPase"/>
</dbReference>
<feature type="region of interest" description="Disordered" evidence="1">
    <location>
        <begin position="41"/>
        <end position="67"/>
    </location>
</feature>